<dbReference type="InterPro" id="IPR000792">
    <property type="entry name" value="Tscrpt_reg_LuxR_C"/>
</dbReference>
<dbReference type="GO" id="GO:0004016">
    <property type="term" value="F:adenylate cyclase activity"/>
    <property type="evidence" value="ECO:0007669"/>
    <property type="project" value="TreeGrafter"/>
</dbReference>
<dbReference type="Gene3D" id="3.40.50.300">
    <property type="entry name" value="P-loop containing nucleotide triphosphate hydrolases"/>
    <property type="match status" value="1"/>
</dbReference>
<dbReference type="Pfam" id="PF00196">
    <property type="entry name" value="GerE"/>
    <property type="match status" value="1"/>
</dbReference>
<dbReference type="RefSeq" id="WP_263995760.1">
    <property type="nucleotide sequence ID" value="NZ_JACKVK010000008.1"/>
</dbReference>
<dbReference type="Proteomes" id="UP001141629">
    <property type="component" value="Unassembled WGS sequence"/>
</dbReference>
<gene>
    <name evidence="4" type="ORF">H7K45_10525</name>
</gene>
<dbReference type="AlphaFoldDB" id="A0A9X2YKB4"/>
<comment type="caution">
    <text evidence="4">The sequence shown here is derived from an EMBL/GenBank/DDBJ whole genome shotgun (WGS) entry which is preliminary data.</text>
</comment>
<protein>
    <submittedName>
        <fullName evidence="4">Helix-turn-helix domain-containing protein</fullName>
    </submittedName>
</protein>
<dbReference type="GO" id="GO:0005737">
    <property type="term" value="C:cytoplasm"/>
    <property type="evidence" value="ECO:0007669"/>
    <property type="project" value="TreeGrafter"/>
</dbReference>
<keyword evidence="2" id="KW-0067">ATP-binding</keyword>
<reference evidence="4" key="1">
    <citation type="submission" date="2020-07" db="EMBL/GenBank/DDBJ databases">
        <authorList>
            <person name="Pettersson B.M.F."/>
            <person name="Behra P.R.K."/>
            <person name="Ramesh M."/>
            <person name="Das S."/>
            <person name="Dasgupta S."/>
            <person name="Kirsebom L.A."/>
        </authorList>
    </citation>
    <scope>NUCLEOTIDE SEQUENCE</scope>
    <source>
        <strain evidence="4">DSM 44838</strain>
    </source>
</reference>
<name>A0A9X2YKB4_9MYCO</name>
<proteinExistence type="predicted"/>
<dbReference type="PROSITE" id="PS50043">
    <property type="entry name" value="HTH_LUXR_2"/>
    <property type="match status" value="1"/>
</dbReference>
<keyword evidence="1" id="KW-0547">Nucleotide-binding</keyword>
<dbReference type="PANTHER" id="PTHR16305">
    <property type="entry name" value="TESTICULAR SOLUBLE ADENYLYL CYCLASE"/>
    <property type="match status" value="1"/>
</dbReference>
<accession>A0A9X2YKB4</accession>
<evidence type="ECO:0000259" key="3">
    <source>
        <dbReference type="PROSITE" id="PS50043"/>
    </source>
</evidence>
<dbReference type="GO" id="GO:0003677">
    <property type="term" value="F:DNA binding"/>
    <property type="evidence" value="ECO:0007669"/>
    <property type="project" value="InterPro"/>
</dbReference>
<dbReference type="InterPro" id="IPR041664">
    <property type="entry name" value="AAA_16"/>
</dbReference>
<dbReference type="Gene3D" id="1.10.10.10">
    <property type="entry name" value="Winged helix-like DNA-binding domain superfamily/Winged helix DNA-binding domain"/>
    <property type="match status" value="1"/>
</dbReference>
<dbReference type="Pfam" id="PF13191">
    <property type="entry name" value="AAA_16"/>
    <property type="match status" value="1"/>
</dbReference>
<dbReference type="PRINTS" id="PR00038">
    <property type="entry name" value="HTHLUXR"/>
</dbReference>
<dbReference type="SUPFAM" id="SSF46894">
    <property type="entry name" value="C-terminal effector domain of the bipartite response regulators"/>
    <property type="match status" value="1"/>
</dbReference>
<dbReference type="InterPro" id="IPR016032">
    <property type="entry name" value="Sig_transdc_resp-reg_C-effctor"/>
</dbReference>
<dbReference type="InterPro" id="IPR027417">
    <property type="entry name" value="P-loop_NTPase"/>
</dbReference>
<organism evidence="4 5">
    <name type="scientific">Mycobacterium yunnanensis</name>
    <dbReference type="NCBI Taxonomy" id="368477"/>
    <lineage>
        <taxon>Bacteria</taxon>
        <taxon>Bacillati</taxon>
        <taxon>Actinomycetota</taxon>
        <taxon>Actinomycetes</taxon>
        <taxon>Mycobacteriales</taxon>
        <taxon>Mycobacteriaceae</taxon>
        <taxon>Mycobacterium</taxon>
    </lineage>
</organism>
<evidence type="ECO:0000256" key="1">
    <source>
        <dbReference type="ARBA" id="ARBA00022741"/>
    </source>
</evidence>
<dbReference type="CDD" id="cd06170">
    <property type="entry name" value="LuxR_C_like"/>
    <property type="match status" value="1"/>
</dbReference>
<evidence type="ECO:0000256" key="2">
    <source>
        <dbReference type="ARBA" id="ARBA00022840"/>
    </source>
</evidence>
<dbReference type="PROSITE" id="PS00622">
    <property type="entry name" value="HTH_LUXR_1"/>
    <property type="match status" value="1"/>
</dbReference>
<reference evidence="4" key="2">
    <citation type="journal article" date="2022" name="BMC Genomics">
        <title>Comparative genome analysis of mycobacteria focusing on tRNA and non-coding RNA.</title>
        <authorList>
            <person name="Behra P.R.K."/>
            <person name="Pettersson B.M.F."/>
            <person name="Ramesh M."/>
            <person name="Das S."/>
            <person name="Dasgupta S."/>
            <person name="Kirsebom L.A."/>
        </authorList>
    </citation>
    <scope>NUCLEOTIDE SEQUENCE</scope>
    <source>
        <strain evidence="4">DSM 44838</strain>
    </source>
</reference>
<dbReference type="SUPFAM" id="SSF52540">
    <property type="entry name" value="P-loop containing nucleoside triphosphate hydrolases"/>
    <property type="match status" value="1"/>
</dbReference>
<evidence type="ECO:0000313" key="4">
    <source>
        <dbReference type="EMBL" id="MCV7420973.1"/>
    </source>
</evidence>
<dbReference type="PANTHER" id="PTHR16305:SF35">
    <property type="entry name" value="TRANSCRIPTIONAL ACTIVATOR DOMAIN"/>
    <property type="match status" value="1"/>
</dbReference>
<dbReference type="InterPro" id="IPR036388">
    <property type="entry name" value="WH-like_DNA-bd_sf"/>
</dbReference>
<dbReference type="GO" id="GO:0005524">
    <property type="term" value="F:ATP binding"/>
    <property type="evidence" value="ECO:0007669"/>
    <property type="project" value="UniProtKB-KW"/>
</dbReference>
<dbReference type="EMBL" id="JACKVK010000008">
    <property type="protein sequence ID" value="MCV7420973.1"/>
    <property type="molecule type" value="Genomic_DNA"/>
</dbReference>
<dbReference type="SMART" id="SM00421">
    <property type="entry name" value="HTH_LUXR"/>
    <property type="match status" value="1"/>
</dbReference>
<evidence type="ECO:0000313" key="5">
    <source>
        <dbReference type="Proteomes" id="UP001141629"/>
    </source>
</evidence>
<feature type="domain" description="HTH luxR-type" evidence="3">
    <location>
        <begin position="300"/>
        <end position="365"/>
    </location>
</feature>
<keyword evidence="5" id="KW-1185">Reference proteome</keyword>
<sequence>MTHLIGREVELDRIAAFLARARRDGDVRLVRGEPGAGKSALLDAAADRARAVGMHVLRASGSELDAHVAYAGLNQLLLPLRNALTHLDPEAQQALSVALGFGSGPPPTPLRVCNAALSLVIAVAHERPALLLVDDVPQVDRASAAAFGFIARRVQGHPVGMVLSYRTGEDCPFDRMGLTEQLLAPLDDAASAQLVDATWPDLPSRVRRRVLGLARGNPLALVELPTVLNERTLPTDDQPVVAPLSDRLRSLFESRVADLPEATRRLLLSAAIEGDGDVKAHLVLTASRQSDGPRRASPEVVKATSGLTSQELHVAHLAASGLTNRQIGERLYLSHRTVGAHLYRVFPKLGVSSRAGLRDALSDPDLGRMTDSHRRH</sequence>
<dbReference type="GO" id="GO:0006355">
    <property type="term" value="P:regulation of DNA-templated transcription"/>
    <property type="evidence" value="ECO:0007669"/>
    <property type="project" value="InterPro"/>
</dbReference>